<gene>
    <name evidence="3" type="ORF">HQ865_00570</name>
</gene>
<reference evidence="3 4" key="1">
    <citation type="submission" date="2020-05" db="EMBL/GenBank/DDBJ databases">
        <title>Mucilaginibacter mali sp. nov.</title>
        <authorList>
            <person name="Kim H.S."/>
            <person name="Lee K.C."/>
            <person name="Suh M.K."/>
            <person name="Kim J.-S."/>
            <person name="Han K.-I."/>
            <person name="Eom M.K."/>
            <person name="Shin Y.K."/>
            <person name="Lee J.-S."/>
        </authorList>
    </citation>
    <scope>NUCLEOTIDE SEQUENCE [LARGE SCALE GENOMIC DNA]</scope>
    <source>
        <strain evidence="3 4">G2-14</strain>
    </source>
</reference>
<dbReference type="Gene3D" id="1.20.1600.10">
    <property type="entry name" value="Outer membrane efflux proteins (OEP)"/>
    <property type="match status" value="1"/>
</dbReference>
<evidence type="ECO:0000313" key="3">
    <source>
        <dbReference type="EMBL" id="QKJ28313.1"/>
    </source>
</evidence>
<evidence type="ECO:0000256" key="2">
    <source>
        <dbReference type="SAM" id="SignalP"/>
    </source>
</evidence>
<feature type="chain" id="PRO_5028891354" evidence="2">
    <location>
        <begin position="24"/>
        <end position="226"/>
    </location>
</feature>
<protein>
    <submittedName>
        <fullName evidence="3">TolC family protein</fullName>
    </submittedName>
</protein>
<sequence length="226" mass="25818">MHKYKLLLLPVLFIIFFAGNLRAQDSLLPDVRYDYLQKLIDTAKKYYPELKIRQTQVGIAKTSYNQAQTSWLDIITPSYLYNPSQSTNLVNPIATNSYQFAITINLGTFIAKPFLIHNAHQAVKVAQLQEQEYLLTLEVQVKTRYFTYLGTLANLRSLNKSVQDANNNSELLKHKYENAETTLAEYSQALSIYYTQNSSKILGEQAVLIAKASLEEIVGKRLEDIK</sequence>
<feature type="signal peptide" evidence="2">
    <location>
        <begin position="1"/>
        <end position="23"/>
    </location>
</feature>
<dbReference type="AlphaFoldDB" id="A0A7D4TJY0"/>
<keyword evidence="2" id="KW-0732">Signal</keyword>
<dbReference type="GO" id="GO:0015562">
    <property type="term" value="F:efflux transmembrane transporter activity"/>
    <property type="evidence" value="ECO:0007669"/>
    <property type="project" value="InterPro"/>
</dbReference>
<feature type="coiled-coil region" evidence="1">
    <location>
        <begin position="155"/>
        <end position="189"/>
    </location>
</feature>
<keyword evidence="4" id="KW-1185">Reference proteome</keyword>
<dbReference type="EMBL" id="CP054139">
    <property type="protein sequence ID" value="QKJ28313.1"/>
    <property type="molecule type" value="Genomic_DNA"/>
</dbReference>
<dbReference type="Proteomes" id="UP000505355">
    <property type="component" value="Chromosome"/>
</dbReference>
<dbReference type="SUPFAM" id="SSF56954">
    <property type="entry name" value="Outer membrane efflux proteins (OEP)"/>
    <property type="match status" value="1"/>
</dbReference>
<keyword evidence="1" id="KW-0175">Coiled coil</keyword>
<dbReference type="KEGG" id="mmab:HQ865_00570"/>
<evidence type="ECO:0000256" key="1">
    <source>
        <dbReference type="SAM" id="Coils"/>
    </source>
</evidence>
<dbReference type="RefSeq" id="WP_173413015.1">
    <property type="nucleotide sequence ID" value="NZ_CP054139.1"/>
</dbReference>
<accession>A0A7D4TJY0</accession>
<evidence type="ECO:0000313" key="4">
    <source>
        <dbReference type="Proteomes" id="UP000505355"/>
    </source>
</evidence>
<organism evidence="3 4">
    <name type="scientific">Mucilaginibacter mali</name>
    <dbReference type="NCBI Taxonomy" id="2740462"/>
    <lineage>
        <taxon>Bacteria</taxon>
        <taxon>Pseudomonadati</taxon>
        <taxon>Bacteroidota</taxon>
        <taxon>Sphingobacteriia</taxon>
        <taxon>Sphingobacteriales</taxon>
        <taxon>Sphingobacteriaceae</taxon>
        <taxon>Mucilaginibacter</taxon>
    </lineage>
</organism>
<name>A0A7D4TJY0_9SPHI</name>
<proteinExistence type="predicted"/>